<accession>A0A7R8CXH1</accession>
<organism evidence="1 2">
    <name type="scientific">Lepeophtheirus salmonis</name>
    <name type="common">Salmon louse</name>
    <name type="synonym">Caligus salmonis</name>
    <dbReference type="NCBI Taxonomy" id="72036"/>
    <lineage>
        <taxon>Eukaryota</taxon>
        <taxon>Metazoa</taxon>
        <taxon>Ecdysozoa</taxon>
        <taxon>Arthropoda</taxon>
        <taxon>Crustacea</taxon>
        <taxon>Multicrustacea</taxon>
        <taxon>Hexanauplia</taxon>
        <taxon>Copepoda</taxon>
        <taxon>Siphonostomatoida</taxon>
        <taxon>Caligidae</taxon>
        <taxon>Lepeophtheirus</taxon>
    </lineage>
</organism>
<proteinExistence type="predicted"/>
<protein>
    <submittedName>
        <fullName evidence="1">(salmon louse) hypothetical protein</fullName>
    </submittedName>
</protein>
<evidence type="ECO:0000313" key="2">
    <source>
        <dbReference type="Proteomes" id="UP000675881"/>
    </source>
</evidence>
<name>A0A7R8CXH1_LEPSM</name>
<dbReference type="Proteomes" id="UP000675881">
    <property type="component" value="Chromosome 5"/>
</dbReference>
<dbReference type="EMBL" id="HG994584">
    <property type="protein sequence ID" value="CAF2960843.1"/>
    <property type="molecule type" value="Genomic_DNA"/>
</dbReference>
<sequence length="222" mass="26114">MGPRKNRSGPKGLGFLHVEKYYNNFPSKKEDLLVGHVLYIYFALGDYRQCLTKKKLMELCQLHFKDLPYESSLNGKIALVVRTQKKFKTPKNFNSMEKYKNWCNEPFSISLVHENLDNTSDDVDKSQLDLSNVSNTSIKTQTEDHSEDLKYIKKELKQCRDKHSQLLKSNRDRARVHSFKYVKKERFDEAVKLIVSLKEENKKLNSEIRQLTYQLINCEKIS</sequence>
<keyword evidence="2" id="KW-1185">Reference proteome</keyword>
<gene>
    <name evidence="1" type="ORF">LSAA_9566</name>
</gene>
<evidence type="ECO:0000313" key="1">
    <source>
        <dbReference type="EMBL" id="CAF2960843.1"/>
    </source>
</evidence>
<reference evidence="1" key="1">
    <citation type="submission" date="2021-02" db="EMBL/GenBank/DDBJ databases">
        <authorList>
            <person name="Bekaert M."/>
        </authorList>
    </citation>
    <scope>NUCLEOTIDE SEQUENCE</scope>
    <source>
        <strain evidence="1">IoA-00</strain>
    </source>
</reference>
<dbReference type="AlphaFoldDB" id="A0A7R8CXH1"/>